<proteinExistence type="predicted"/>
<dbReference type="AlphaFoldDB" id="A0A2Z6QGD3"/>
<accession>A0A2Z6QGD3</accession>
<evidence type="ECO:0000256" key="1">
    <source>
        <dbReference type="SAM" id="Phobius"/>
    </source>
</evidence>
<keyword evidence="1" id="KW-0812">Transmembrane</keyword>
<reference evidence="2 3" key="1">
    <citation type="submission" date="2017-11" db="EMBL/GenBank/DDBJ databases">
        <title>The genome of Rhizophagus clarus HR1 reveals common genetic basis of auxotrophy among arbuscular mycorrhizal fungi.</title>
        <authorList>
            <person name="Kobayashi Y."/>
        </authorList>
    </citation>
    <scope>NUCLEOTIDE SEQUENCE [LARGE SCALE GENOMIC DNA]</scope>
    <source>
        <strain evidence="2 3">HR1</strain>
    </source>
</reference>
<feature type="transmembrane region" description="Helical" evidence="1">
    <location>
        <begin position="440"/>
        <end position="462"/>
    </location>
</feature>
<comment type="caution">
    <text evidence="2">The sequence shown here is derived from an EMBL/GenBank/DDBJ whole genome shotgun (WGS) entry which is preliminary data.</text>
</comment>
<dbReference type="Proteomes" id="UP000247702">
    <property type="component" value="Unassembled WGS sequence"/>
</dbReference>
<feature type="transmembrane region" description="Helical" evidence="1">
    <location>
        <begin position="12"/>
        <end position="35"/>
    </location>
</feature>
<sequence length="533" mass="58670">MKYFSSTIFQGIILGWVASVLIFVSVVFVGMWGQITEFNVVWDLRVGLFLTAVTMTTRILSFIACFMMPAILAGMLVLNKILALNGSGAMINLLVEASVTRGPLCTLKACFISGKTRILAIVIASVLVWQYTVSLADLYLHITAIGRSQQLPGLMVPSARSLDIAKNCSYDHFGTCSVYLRGMTNPGKALKIYRNASDTLQIWNNDDGIYLLQTSPAFTSYAYSGSGILLKPSCEPISRICNLKARYGAMTNYSCPESLWYASGNTQVILSDANITSEIRDLNTGTIIALNPLHAIITVRYDFERTSKYDSEFVREFHGAQSILLHCQILTSIVEYVVTLGSLKSLPLGNLTNSQQFAFGVASTQGEMLHRAVDDVEYVAHNTGNSTLFANAFAQQWGAQAAIAGFSSGAVEANGKGSGEEYGYVLEVVKEQTVAPLSAVLIYVIIITFPLFIFSCVCLFSLQNNTNWILEFISTPQRLLYQALFKEHHNDDACSKSLSDQAMRIKEIECDNEEPSFQVKDLLTTQNITMNHS</sequence>
<dbReference type="STRING" id="94130.A0A2Z6QGD3"/>
<organism evidence="2 3">
    <name type="scientific">Rhizophagus clarus</name>
    <dbReference type="NCBI Taxonomy" id="94130"/>
    <lineage>
        <taxon>Eukaryota</taxon>
        <taxon>Fungi</taxon>
        <taxon>Fungi incertae sedis</taxon>
        <taxon>Mucoromycota</taxon>
        <taxon>Glomeromycotina</taxon>
        <taxon>Glomeromycetes</taxon>
        <taxon>Glomerales</taxon>
        <taxon>Glomeraceae</taxon>
        <taxon>Rhizophagus</taxon>
    </lineage>
</organism>
<evidence type="ECO:0000313" key="3">
    <source>
        <dbReference type="Proteomes" id="UP000247702"/>
    </source>
</evidence>
<feature type="transmembrane region" description="Helical" evidence="1">
    <location>
        <begin position="55"/>
        <end position="78"/>
    </location>
</feature>
<evidence type="ECO:0000313" key="2">
    <source>
        <dbReference type="EMBL" id="GBB87702.1"/>
    </source>
</evidence>
<feature type="transmembrane region" description="Helical" evidence="1">
    <location>
        <begin position="118"/>
        <end position="140"/>
    </location>
</feature>
<dbReference type="EMBL" id="BEXD01000469">
    <property type="protein sequence ID" value="GBB87702.1"/>
    <property type="molecule type" value="Genomic_DNA"/>
</dbReference>
<keyword evidence="1" id="KW-0472">Membrane</keyword>
<gene>
    <name evidence="2" type="ORF">RclHR1_01420005</name>
</gene>
<keyword evidence="1" id="KW-1133">Transmembrane helix</keyword>
<protein>
    <submittedName>
        <fullName evidence="2">Uncharacterized protein</fullName>
    </submittedName>
</protein>
<keyword evidence="3" id="KW-1185">Reference proteome</keyword>
<name>A0A2Z6QGD3_9GLOM</name>